<reference evidence="2" key="1">
    <citation type="submission" date="2019-08" db="EMBL/GenBank/DDBJ databases">
        <authorList>
            <person name="Kucharzyk K."/>
            <person name="Murdoch R.W."/>
            <person name="Higgins S."/>
            <person name="Loffler F."/>
        </authorList>
    </citation>
    <scope>NUCLEOTIDE SEQUENCE</scope>
</reference>
<organism evidence="2">
    <name type="scientific">bioreactor metagenome</name>
    <dbReference type="NCBI Taxonomy" id="1076179"/>
    <lineage>
        <taxon>unclassified sequences</taxon>
        <taxon>metagenomes</taxon>
        <taxon>ecological metagenomes</taxon>
    </lineage>
</organism>
<evidence type="ECO:0000256" key="1">
    <source>
        <dbReference type="SAM" id="Phobius"/>
    </source>
</evidence>
<dbReference type="EMBL" id="VSSQ01035881">
    <property type="protein sequence ID" value="MPM88221.1"/>
    <property type="molecule type" value="Genomic_DNA"/>
</dbReference>
<proteinExistence type="predicted"/>
<gene>
    <name evidence="2" type="ORF">SDC9_135322</name>
</gene>
<feature type="transmembrane region" description="Helical" evidence="1">
    <location>
        <begin position="6"/>
        <end position="26"/>
    </location>
</feature>
<dbReference type="Pfam" id="PF06961">
    <property type="entry name" value="DUF1294"/>
    <property type="match status" value="1"/>
</dbReference>
<evidence type="ECO:0000313" key="2">
    <source>
        <dbReference type="EMBL" id="MPM88221.1"/>
    </source>
</evidence>
<dbReference type="InterPro" id="IPR010718">
    <property type="entry name" value="DUF1294"/>
</dbReference>
<keyword evidence="1" id="KW-1133">Transmembrane helix</keyword>
<evidence type="ECO:0008006" key="3">
    <source>
        <dbReference type="Google" id="ProtNLM"/>
    </source>
</evidence>
<accession>A0A645DG51</accession>
<protein>
    <recommendedName>
        <fullName evidence="3">DUF1294 domain-containing protein</fullName>
    </recommendedName>
</protein>
<name>A0A645DG51_9ZZZZ</name>
<sequence length="91" mass="10500">MVDTVYFLFPLFYIALNAVSFALYGLDKHKAKKDKWRISEQSLLIASLFGPIGAWLGMTQFRHKTQKPIFKYSVPAFIGIHLLLVLWINLV</sequence>
<keyword evidence="1" id="KW-0472">Membrane</keyword>
<dbReference type="AlphaFoldDB" id="A0A645DG51"/>
<keyword evidence="1" id="KW-0812">Transmembrane</keyword>
<comment type="caution">
    <text evidence="2">The sequence shown here is derived from an EMBL/GenBank/DDBJ whole genome shotgun (WGS) entry which is preliminary data.</text>
</comment>
<feature type="transmembrane region" description="Helical" evidence="1">
    <location>
        <begin position="69"/>
        <end position="90"/>
    </location>
</feature>